<keyword evidence="2" id="KW-1185">Reference proteome</keyword>
<protein>
    <submittedName>
        <fullName evidence="1">TM1812 family CRISPR-associated protein</fullName>
    </submittedName>
</protein>
<gene>
    <name evidence="1" type="ORF">WMO25_07340</name>
</gene>
<dbReference type="RefSeq" id="WP_349084766.1">
    <property type="nucleotide sequence ID" value="NZ_JBBMEK010000070.1"/>
</dbReference>
<proteinExistence type="predicted"/>
<evidence type="ECO:0000313" key="2">
    <source>
        <dbReference type="Proteomes" id="UP001469749"/>
    </source>
</evidence>
<name>A0ABV1B3C2_9FIRM</name>
<sequence>MSKKRNVLLLSLSVMNVRNSENESSYEYTEGRNQIYGIKGRLTNEAPTKYVIENLAGRRMQECLDDIVIISSDTTKMPIRAKGEAAWLDRTDPLLQSPIGDMSHLEYYEKSIQYYVKEKHSDLYKDRNINYYVIDILDQPQQLEVAQAALEAAQKVLGNNDDEKVDLYIDYNGGPRYVASMILSIANMMKNRQVEIKEVLTMNYDNKSMKKDEITGEEIPVIPIQNMKAVFESGELVSGLNEYLIYGRIRGLKNYFKELNAEKGGNILKRMEEFSNELQLCRTNAVFKKKEELKEVLEKFNSSSSEANLNQQNSAKKVNNATREMLFAYVVHDILAGYGDLLDGELPEVISWCVEKDFIQQALTFFVERMPIYFWEKGIFKPTSQEEREYEELKRAFENGEMSEDDQRLYRNHYEKYDDKYAWLTGYLKHGHNFAYGKENSGLMRNKKFSDFVQVDPNAFENIKEVFKKGKSKFPRMVSKDGEVTNKESMLKYLGYLDIGRAETNLSREKLAELLAYYELLKTQRNKANHADDDSENIWSYEFLCKVLKAAVLTLQEAVCSVQ</sequence>
<accession>A0ABV1B3C2</accession>
<dbReference type="EMBL" id="JBBMEK010000070">
    <property type="protein sequence ID" value="MEQ2364909.1"/>
    <property type="molecule type" value="Genomic_DNA"/>
</dbReference>
<organism evidence="1 2">
    <name type="scientific">Coprococcus intestinihominis</name>
    <dbReference type="NCBI Taxonomy" id="3133154"/>
    <lineage>
        <taxon>Bacteria</taxon>
        <taxon>Bacillati</taxon>
        <taxon>Bacillota</taxon>
        <taxon>Clostridia</taxon>
        <taxon>Lachnospirales</taxon>
        <taxon>Lachnospiraceae</taxon>
        <taxon>Coprococcus</taxon>
    </lineage>
</organism>
<dbReference type="Proteomes" id="UP001469749">
    <property type="component" value="Unassembled WGS sequence"/>
</dbReference>
<evidence type="ECO:0000313" key="1">
    <source>
        <dbReference type="EMBL" id="MEQ2364909.1"/>
    </source>
</evidence>
<reference evidence="1 2" key="1">
    <citation type="submission" date="2024-03" db="EMBL/GenBank/DDBJ databases">
        <title>Human intestinal bacterial collection.</title>
        <authorList>
            <person name="Pauvert C."/>
            <person name="Hitch T.C.A."/>
            <person name="Clavel T."/>
        </authorList>
    </citation>
    <scope>NUCLEOTIDE SEQUENCE [LARGE SCALE GENOMIC DNA]</scope>
    <source>
        <strain evidence="1 2">CLA-AA-H190</strain>
    </source>
</reference>
<comment type="caution">
    <text evidence="1">The sequence shown here is derived from an EMBL/GenBank/DDBJ whole genome shotgun (WGS) entry which is preliminary data.</text>
</comment>